<dbReference type="InterPro" id="IPR051260">
    <property type="entry name" value="Diverse_substr_monoxygenases"/>
</dbReference>
<dbReference type="AlphaFoldDB" id="A0AAU7KKK1"/>
<keyword evidence="1" id="KW-0285">Flavoprotein</keyword>
<name>A0AAU7KKK1_9GAMM</name>
<dbReference type="GO" id="GO:0004497">
    <property type="term" value="F:monooxygenase activity"/>
    <property type="evidence" value="ECO:0007669"/>
    <property type="project" value="UniProtKB-KW"/>
</dbReference>
<keyword evidence="3 6" id="KW-0560">Oxidoreductase</keyword>
<accession>A0AAU7KKK1</accession>
<keyword evidence="4" id="KW-0503">Monooxygenase</keyword>
<dbReference type="InterPro" id="IPR011251">
    <property type="entry name" value="Luciferase-like_dom"/>
</dbReference>
<dbReference type="SUPFAM" id="SSF51679">
    <property type="entry name" value="Bacterial luciferase-like"/>
    <property type="match status" value="1"/>
</dbReference>
<dbReference type="PANTHER" id="PTHR30011:SF16">
    <property type="entry name" value="C2H2 FINGER DOMAIN TRANSCRIPTION FACTOR (EUROFUNG)-RELATED"/>
    <property type="match status" value="1"/>
</dbReference>
<dbReference type="EMBL" id="CP098827">
    <property type="protein sequence ID" value="XBO72007.1"/>
    <property type="molecule type" value="Genomic_DNA"/>
</dbReference>
<keyword evidence="2" id="KW-0288">FMN</keyword>
<dbReference type="Pfam" id="PF00296">
    <property type="entry name" value="Bac_luciferase"/>
    <property type="match status" value="1"/>
</dbReference>
<proteinExistence type="predicted"/>
<evidence type="ECO:0000313" key="6">
    <source>
        <dbReference type="EMBL" id="XBO72007.1"/>
    </source>
</evidence>
<evidence type="ECO:0000256" key="4">
    <source>
        <dbReference type="ARBA" id="ARBA00023033"/>
    </source>
</evidence>
<dbReference type="EC" id="1.-.-.-" evidence="6"/>
<evidence type="ECO:0000256" key="3">
    <source>
        <dbReference type="ARBA" id="ARBA00023002"/>
    </source>
</evidence>
<feature type="domain" description="Luciferase-like" evidence="5">
    <location>
        <begin position="36"/>
        <end position="226"/>
    </location>
</feature>
<protein>
    <submittedName>
        <fullName evidence="6">TIGR03571 family LLM class oxidoreductase</fullName>
        <ecNumber evidence="6">1.-.-.-</ecNumber>
    </submittedName>
</protein>
<dbReference type="PANTHER" id="PTHR30011">
    <property type="entry name" value="ALKANESULFONATE MONOOXYGENASE-RELATED"/>
    <property type="match status" value="1"/>
</dbReference>
<evidence type="ECO:0000256" key="2">
    <source>
        <dbReference type="ARBA" id="ARBA00022643"/>
    </source>
</evidence>
<dbReference type="GO" id="GO:0016705">
    <property type="term" value="F:oxidoreductase activity, acting on paired donors, with incorporation or reduction of molecular oxygen"/>
    <property type="evidence" value="ECO:0007669"/>
    <property type="project" value="InterPro"/>
</dbReference>
<gene>
    <name evidence="6" type="ORF">NFG58_04665</name>
</gene>
<dbReference type="RefSeq" id="WP_222515559.1">
    <property type="nucleotide sequence ID" value="NZ_CP098827.1"/>
</dbReference>
<evidence type="ECO:0000259" key="5">
    <source>
        <dbReference type="Pfam" id="PF00296"/>
    </source>
</evidence>
<dbReference type="InterPro" id="IPR020020">
    <property type="entry name" value="Luciferase-type_oxidoreductase"/>
</dbReference>
<dbReference type="Gene3D" id="3.20.20.30">
    <property type="entry name" value="Luciferase-like domain"/>
    <property type="match status" value="1"/>
</dbReference>
<reference evidence="6" key="1">
    <citation type="submission" date="2022-06" db="EMBL/GenBank/DDBJ databases">
        <title>A novel DMS-producing enzyme.</title>
        <authorList>
            <person name="Zhang Y."/>
        </authorList>
    </citation>
    <scope>NUCLEOTIDE SEQUENCE</scope>
    <source>
        <strain evidence="6">RT37</strain>
    </source>
</reference>
<evidence type="ECO:0000256" key="1">
    <source>
        <dbReference type="ARBA" id="ARBA00022630"/>
    </source>
</evidence>
<dbReference type="InterPro" id="IPR036661">
    <property type="entry name" value="Luciferase-like_sf"/>
</dbReference>
<dbReference type="NCBIfam" id="TIGR03571">
    <property type="entry name" value="lucif_BA3436"/>
    <property type="match status" value="1"/>
</dbReference>
<organism evidence="6">
    <name type="scientific">Halomonas sp. RT37</name>
    <dbReference type="NCBI Taxonomy" id="2950872"/>
    <lineage>
        <taxon>Bacteria</taxon>
        <taxon>Pseudomonadati</taxon>
        <taxon>Pseudomonadota</taxon>
        <taxon>Gammaproteobacteria</taxon>
        <taxon>Oceanospirillales</taxon>
        <taxon>Halomonadaceae</taxon>
        <taxon>Halomonas</taxon>
    </lineage>
</organism>
<sequence>MSLQRLTSGPLTLGLELALDNDWSPAGEAARLRDGRAFGVPDLSEHLNPVQLADRLGFRALWLRDVPLYDPHFGDAGQVFEMFTYLGYLAASTQHALLGTAAAVLPLRMPWLVRKAAASVQQLSGDRLLLGVASGDRPVEYPLFGIPFEQRGEAFRDAVAVLRGDQDARLDAGQALLPMATPPPLLVAGLAQQRPDWVGQHMDAWLAYPGTPEDHRRRVGLWREVAGDKPYISFLHLDLAERADEPPRRHRFGLRVGSQGLIAELEAMQAAGVNHIGLNLRRNQAPVEETLHRLAEEVLPAFDAG</sequence>